<reference evidence="1" key="2">
    <citation type="submission" date="2013-10" db="EMBL/GenBank/DDBJ databases">
        <authorList>
            <person name="Aslett M."/>
        </authorList>
    </citation>
    <scope>NUCLEOTIDE SEQUENCE [LARGE SCALE GENOMIC DNA]</scope>
    <source>
        <strain evidence="1">Houghton</strain>
    </source>
</reference>
<keyword evidence="2" id="KW-1185">Reference proteome</keyword>
<dbReference type="RefSeq" id="XP_013435227.1">
    <property type="nucleotide sequence ID" value="XM_013579773.1"/>
</dbReference>
<dbReference type="OrthoDB" id="10291122at2759"/>
<dbReference type="VEuPathDB" id="ToxoDB:ENH_00025070"/>
<evidence type="ECO:0000313" key="1">
    <source>
        <dbReference type="EMBL" id="CDJ66760.1"/>
    </source>
</evidence>
<proteinExistence type="predicted"/>
<gene>
    <name evidence="1" type="ORF">ENH_00025070</name>
</gene>
<name>U6MYH9_9EIME</name>
<dbReference type="EMBL" id="HG723788">
    <property type="protein sequence ID" value="CDJ66760.1"/>
    <property type="molecule type" value="Genomic_DNA"/>
</dbReference>
<evidence type="ECO:0000313" key="2">
    <source>
        <dbReference type="Proteomes" id="UP000030754"/>
    </source>
</evidence>
<organism evidence="1 2">
    <name type="scientific">Eimeria necatrix</name>
    <dbReference type="NCBI Taxonomy" id="51315"/>
    <lineage>
        <taxon>Eukaryota</taxon>
        <taxon>Sar</taxon>
        <taxon>Alveolata</taxon>
        <taxon>Apicomplexa</taxon>
        <taxon>Conoidasida</taxon>
        <taxon>Coccidia</taxon>
        <taxon>Eucoccidiorida</taxon>
        <taxon>Eimeriorina</taxon>
        <taxon>Eimeriidae</taxon>
        <taxon>Eimeria</taxon>
    </lineage>
</organism>
<dbReference type="AlphaFoldDB" id="U6MYH9"/>
<accession>U6MYH9</accession>
<dbReference type="GeneID" id="25472676"/>
<reference evidence="1" key="1">
    <citation type="submission" date="2013-10" db="EMBL/GenBank/DDBJ databases">
        <title>Genomic analysis of the causative agents of coccidiosis in chickens.</title>
        <authorList>
            <person name="Reid A.J."/>
            <person name="Blake D."/>
            <person name="Billington K."/>
            <person name="Browne H."/>
            <person name="Dunn M."/>
            <person name="Hung S."/>
            <person name="Kawahara F."/>
            <person name="Miranda-Saavedra D."/>
            <person name="Mourier T."/>
            <person name="Nagra H."/>
            <person name="Otto T.D."/>
            <person name="Rawlings N."/>
            <person name="Sanchez A."/>
            <person name="Sanders M."/>
            <person name="Subramaniam C."/>
            <person name="Tay Y."/>
            <person name="Dear P."/>
            <person name="Doerig C."/>
            <person name="Gruber A."/>
            <person name="Parkinson J."/>
            <person name="Shirley M."/>
            <person name="Wan K.L."/>
            <person name="Berriman M."/>
            <person name="Tomley F."/>
            <person name="Pain A."/>
        </authorList>
    </citation>
    <scope>NUCLEOTIDE SEQUENCE [LARGE SCALE GENOMIC DNA]</scope>
    <source>
        <strain evidence="1">Houghton</strain>
    </source>
</reference>
<sequence>MIASPNVPFFVNRTYFPKGLLGELQQMLPKVAARNRALSWLALLGVVLALSSGSVCVHSSSLPPWACDGKEGFVQQCGKCVADSQCESGLFCCPTLRVCMRTRSDRCRKPYNVCRSTYRMRRPEYADEITWARECEGPGLVEWMECP</sequence>
<dbReference type="Proteomes" id="UP000030754">
    <property type="component" value="Unassembled WGS sequence"/>
</dbReference>
<protein>
    <submittedName>
        <fullName evidence="1">Uncharacterized protein</fullName>
    </submittedName>
</protein>